<reference evidence="5" key="1">
    <citation type="submission" date="2017-02" db="UniProtKB">
        <authorList>
            <consortium name="WormBaseParasite"/>
        </authorList>
    </citation>
    <scope>IDENTIFICATION</scope>
</reference>
<feature type="region of interest" description="Disordered" evidence="2">
    <location>
        <begin position="272"/>
        <end position="303"/>
    </location>
</feature>
<organism evidence="5">
    <name type="scientific">Hydatigena taeniaeformis</name>
    <name type="common">Feline tapeworm</name>
    <name type="synonym">Taenia taeniaeformis</name>
    <dbReference type="NCBI Taxonomy" id="6205"/>
    <lineage>
        <taxon>Eukaryota</taxon>
        <taxon>Metazoa</taxon>
        <taxon>Spiralia</taxon>
        <taxon>Lophotrochozoa</taxon>
        <taxon>Platyhelminthes</taxon>
        <taxon>Cestoda</taxon>
        <taxon>Eucestoda</taxon>
        <taxon>Cyclophyllidea</taxon>
        <taxon>Taeniidae</taxon>
        <taxon>Hydatigera</taxon>
    </lineage>
</organism>
<proteinExistence type="predicted"/>
<dbReference type="EMBL" id="UYWX01020971">
    <property type="protein sequence ID" value="VDM34564.1"/>
    <property type="molecule type" value="Genomic_DNA"/>
</dbReference>
<feature type="coiled-coil region" evidence="1">
    <location>
        <begin position="426"/>
        <end position="591"/>
    </location>
</feature>
<dbReference type="AlphaFoldDB" id="A0A0R3X813"/>
<reference evidence="3 4" key="2">
    <citation type="submission" date="2018-11" db="EMBL/GenBank/DDBJ databases">
        <authorList>
            <consortium name="Pathogen Informatics"/>
        </authorList>
    </citation>
    <scope>NUCLEOTIDE SEQUENCE [LARGE SCALE GENOMIC DNA]</scope>
</reference>
<dbReference type="WBParaSite" id="TTAC_0000968801-mRNA-1">
    <property type="protein sequence ID" value="TTAC_0000968801-mRNA-1"/>
    <property type="gene ID" value="TTAC_0000968801"/>
</dbReference>
<evidence type="ECO:0000313" key="5">
    <source>
        <dbReference type="WBParaSite" id="TTAC_0000968801-mRNA-1"/>
    </source>
</evidence>
<dbReference type="Proteomes" id="UP000274429">
    <property type="component" value="Unassembled WGS sequence"/>
</dbReference>
<evidence type="ECO:0000313" key="4">
    <source>
        <dbReference type="Proteomes" id="UP000274429"/>
    </source>
</evidence>
<protein>
    <submittedName>
        <fullName evidence="5">TMF_TATA_bd domain-containing protein</fullName>
    </submittedName>
</protein>
<feature type="coiled-coil region" evidence="1">
    <location>
        <begin position="358"/>
        <end position="385"/>
    </location>
</feature>
<evidence type="ECO:0000256" key="2">
    <source>
        <dbReference type="SAM" id="MobiDB-lite"/>
    </source>
</evidence>
<evidence type="ECO:0000256" key="1">
    <source>
        <dbReference type="SAM" id="Coils"/>
    </source>
</evidence>
<dbReference type="OrthoDB" id="6277953at2759"/>
<feature type="region of interest" description="Disordered" evidence="2">
    <location>
        <begin position="104"/>
        <end position="123"/>
    </location>
</feature>
<gene>
    <name evidence="3" type="ORF">TTAC_LOCUS9673</name>
</gene>
<evidence type="ECO:0000313" key="3">
    <source>
        <dbReference type="EMBL" id="VDM34564.1"/>
    </source>
</evidence>
<name>A0A0R3X813_HYDTA</name>
<keyword evidence="1" id="KW-0175">Coiled coil</keyword>
<sequence>MHLKFVRRMKNSGRFTALERSLTEYGVDVIVSDATNLGSKKKHHKKRSQKSKAADMPASENSEPIGLTEAVEEGWISVASKKNKAISSQRDIGDGVSAAVPVTPISTIPPTCQPDQPPEAGGSVLFETSIDKSKAPETAAKTPEECVVASSTQSPSAENDLPLETPQLSETGLPQCSSPANQKGNEKVDSFPHAYRSESLVSEALGQGAVIKARSTFPELVFSEAPPTITESSNPERDFRWSDFIQMKATLRAREAECEVLREEVTRLYMLSDGKFKGTPPTTNGSSQKPSPERSKQQQKKQSVLMASKEVQCMIEAPAPPELEPVSSPSSTEAKVILSLQGEIARLAQENTVLTQRQTNLEGRLENAKHQTSKLQSEMRKATSAASKEAEAVVRQQMDEVVKKLQLVIKDKEELLVTKTAQLGASRLAEQTRDKALNNLQNLQAEHTKLMEAKRAEELHLADTMKVLEDIRQERDEAKKEQTLMNQNLNLVRSSMEAEANNLRQRLAHLKASLDQSVHLKEELDSAKSELATTKTAMAEVTAKHEHDVSENMEAQLKAALDQCTHLKEMLASNQNELVTAKMAVTELTEEVYALKAHAGNLVGKNEESLKSENIVEPKSSMLEEGCDECAHLSAEVGRFQEVMASTDCALSNLQHSVGEEEERWRLALQKCCAENIQLKAKLDQLTSRSENDKDVLDSEIECELEQ</sequence>
<feature type="compositionally biased region" description="Basic residues" evidence="2">
    <location>
        <begin position="39"/>
        <end position="50"/>
    </location>
</feature>
<feature type="region of interest" description="Disordered" evidence="2">
    <location>
        <begin position="36"/>
        <end position="66"/>
    </location>
</feature>
<keyword evidence="4" id="KW-1185">Reference proteome</keyword>
<dbReference type="STRING" id="6205.A0A0R3X813"/>
<feature type="region of interest" description="Disordered" evidence="2">
    <location>
        <begin position="132"/>
        <end position="188"/>
    </location>
</feature>
<accession>A0A0R3X813</accession>
<feature type="compositionally biased region" description="Polar residues" evidence="2">
    <location>
        <begin position="280"/>
        <end position="290"/>
    </location>
</feature>
<feature type="compositionally biased region" description="Polar residues" evidence="2">
    <location>
        <begin position="166"/>
        <end position="183"/>
    </location>
</feature>